<accession>A0ACD1ILY3</accession>
<dbReference type="Proteomes" id="UP000249748">
    <property type="component" value="Unassembled WGS sequence"/>
</dbReference>
<protein>
    <submittedName>
        <fullName evidence="1">Uncharacterized protein</fullName>
    </submittedName>
</protein>
<name>A0ACD1ILY3_9EURO</name>
<gene>
    <name evidence="1" type="ORF">BO79DRAFT_80215</name>
</gene>
<reference evidence="1" key="1">
    <citation type="submission" date="2018-02" db="EMBL/GenBank/DDBJ databases">
        <title>The genomes of Aspergillus section Nigri reveals drivers in fungal speciation.</title>
        <authorList>
            <consortium name="DOE Joint Genome Institute"/>
            <person name="Vesth T.C."/>
            <person name="Nybo J."/>
            <person name="Theobald S."/>
            <person name="Brandl J."/>
            <person name="Frisvad J.C."/>
            <person name="Nielsen K.F."/>
            <person name="Lyhne E.K."/>
            <person name="Kogle M.E."/>
            <person name="Kuo A."/>
            <person name="Riley R."/>
            <person name="Clum A."/>
            <person name="Nolan M."/>
            <person name="Lipzen A."/>
            <person name="Salamov A."/>
            <person name="Henrissat B."/>
            <person name="Wiebenga A."/>
            <person name="De vries R.P."/>
            <person name="Grigoriev I.V."/>
            <person name="Mortensen U.H."/>
            <person name="Andersen M.R."/>
            <person name="Baker S.E."/>
        </authorList>
    </citation>
    <scope>NUCLEOTIDE SEQUENCE</scope>
    <source>
        <strain evidence="1">CBS 115574</strain>
    </source>
</reference>
<sequence length="60" mass="6401">MQPTTQASSKREMLCAFHPSFLSFPFLAAIGPSSSFICPPVSMPGAAVMPSWIKIVRTSG</sequence>
<keyword evidence="2" id="KW-1185">Reference proteome</keyword>
<proteinExistence type="predicted"/>
<dbReference type="EMBL" id="KZ824542">
    <property type="protein sequence ID" value="RAK91261.1"/>
    <property type="molecule type" value="Genomic_DNA"/>
</dbReference>
<organism evidence="1 2">
    <name type="scientific">Aspergillus costaricaensis CBS 115574</name>
    <dbReference type="NCBI Taxonomy" id="1448317"/>
    <lineage>
        <taxon>Eukaryota</taxon>
        <taxon>Fungi</taxon>
        <taxon>Dikarya</taxon>
        <taxon>Ascomycota</taxon>
        <taxon>Pezizomycotina</taxon>
        <taxon>Eurotiomycetes</taxon>
        <taxon>Eurotiomycetidae</taxon>
        <taxon>Eurotiales</taxon>
        <taxon>Aspergillaceae</taxon>
        <taxon>Aspergillus</taxon>
        <taxon>Aspergillus subgen. Circumdati</taxon>
    </lineage>
</organism>
<evidence type="ECO:0000313" key="1">
    <source>
        <dbReference type="EMBL" id="RAK91261.1"/>
    </source>
</evidence>
<evidence type="ECO:0000313" key="2">
    <source>
        <dbReference type="Proteomes" id="UP000249748"/>
    </source>
</evidence>